<dbReference type="PANTHER" id="PTHR33383">
    <property type="entry name" value="MEMBRANE PROTEIN INSERTION EFFICIENCY FACTOR-RELATED"/>
    <property type="match status" value="1"/>
</dbReference>
<proteinExistence type="inferred from homology"/>
<evidence type="ECO:0000256" key="1">
    <source>
        <dbReference type="HAMAP-Rule" id="MF_00386"/>
    </source>
</evidence>
<keyword evidence="1" id="KW-1003">Cell membrane</keyword>
<comment type="subcellular location">
    <subcellularLocation>
        <location evidence="1">Cell membrane</location>
        <topology evidence="1">Peripheral membrane protein</topology>
        <orientation evidence="1">Cytoplasmic side</orientation>
    </subcellularLocation>
</comment>
<comment type="caution">
    <text evidence="2">The sequence shown here is derived from an EMBL/GenBank/DDBJ whole genome shotgun (WGS) entry which is preliminary data.</text>
</comment>
<sequence>MNILKFILQQLLKGIGAIFLLIIRFYQKAISPFLGAQCRYTPTCSQYGYEAIRKYGPLKGGWLTIKRILSCNPWGGHGHDPVP</sequence>
<gene>
    <name evidence="2" type="primary">yidD</name>
    <name evidence="2" type="ORF">J5U18_06720</name>
</gene>
<comment type="function">
    <text evidence="1">Could be involved in insertion of integral membrane proteins into the membrane.</text>
</comment>
<dbReference type="Pfam" id="PF01809">
    <property type="entry name" value="YidD"/>
    <property type="match status" value="1"/>
</dbReference>
<dbReference type="InterPro" id="IPR002696">
    <property type="entry name" value="Membr_insert_effic_factor_YidD"/>
</dbReference>
<protein>
    <recommendedName>
        <fullName evidence="1">Putative membrane protein insertion efficiency factor</fullName>
    </recommendedName>
</protein>
<dbReference type="RefSeq" id="WP_353546743.1">
    <property type="nucleotide sequence ID" value="NZ_JAGKSB010000006.1"/>
</dbReference>
<keyword evidence="1" id="KW-0472">Membrane</keyword>
<keyword evidence="3" id="KW-1185">Reference proteome</keyword>
<dbReference type="SMART" id="SM01234">
    <property type="entry name" value="Haemolytic"/>
    <property type="match status" value="1"/>
</dbReference>
<dbReference type="EMBL" id="JAGKSB010000006">
    <property type="protein sequence ID" value="MBP3943254.1"/>
    <property type="molecule type" value="Genomic_DNA"/>
</dbReference>
<dbReference type="PANTHER" id="PTHR33383:SF1">
    <property type="entry name" value="MEMBRANE PROTEIN INSERTION EFFICIENCY FACTOR-RELATED"/>
    <property type="match status" value="1"/>
</dbReference>
<dbReference type="HAMAP" id="MF_00386">
    <property type="entry name" value="UPF0161_YidD"/>
    <property type="match status" value="1"/>
</dbReference>
<dbReference type="AlphaFoldDB" id="A0A8T4H8Z3"/>
<dbReference type="Proteomes" id="UP000679691">
    <property type="component" value="Unassembled WGS sequence"/>
</dbReference>
<reference evidence="2" key="1">
    <citation type="submission" date="2021-03" db="EMBL/GenBank/DDBJ databases">
        <authorList>
            <person name="Lu T."/>
            <person name="Wang Q."/>
            <person name="Han X."/>
        </authorList>
    </citation>
    <scope>NUCLEOTIDE SEQUENCE</scope>
    <source>
        <strain evidence="2">WQ 2009</strain>
    </source>
</reference>
<comment type="similarity">
    <text evidence="1">Belongs to the UPF0161 family.</text>
</comment>
<dbReference type="GO" id="GO:0005886">
    <property type="term" value="C:plasma membrane"/>
    <property type="evidence" value="ECO:0007669"/>
    <property type="project" value="UniProtKB-SubCell"/>
</dbReference>
<organism evidence="2 3">
    <name type="scientific">Rhinopithecimicrobium faecis</name>
    <dbReference type="NCBI Taxonomy" id="2820698"/>
    <lineage>
        <taxon>Bacteria</taxon>
        <taxon>Pseudomonadati</taxon>
        <taxon>Bacteroidota</taxon>
        <taxon>Sphingobacteriia</taxon>
        <taxon>Sphingobacteriales</taxon>
        <taxon>Sphingobacteriaceae</taxon>
        <taxon>Rhinopithecimicrobium</taxon>
    </lineage>
</organism>
<evidence type="ECO:0000313" key="3">
    <source>
        <dbReference type="Proteomes" id="UP000679691"/>
    </source>
</evidence>
<accession>A0A8T4H8Z3</accession>
<name>A0A8T4H8Z3_9SPHI</name>
<evidence type="ECO:0000313" key="2">
    <source>
        <dbReference type="EMBL" id="MBP3943254.1"/>
    </source>
</evidence>
<dbReference type="NCBIfam" id="TIGR00278">
    <property type="entry name" value="membrane protein insertion efficiency factor YidD"/>
    <property type="match status" value="1"/>
</dbReference>